<dbReference type="InParanoid" id="A0A317XIU1"/>
<dbReference type="Proteomes" id="UP000246740">
    <property type="component" value="Unassembled WGS sequence"/>
</dbReference>
<dbReference type="STRING" id="1882483.A0A317XIU1"/>
<feature type="compositionally biased region" description="Polar residues" evidence="2">
    <location>
        <begin position="756"/>
        <end position="769"/>
    </location>
</feature>
<dbReference type="AlphaFoldDB" id="A0A317XIU1"/>
<name>A0A317XIU1_9BASI</name>
<feature type="domain" description="Xylanolytic transcriptional activator regulatory" evidence="3">
    <location>
        <begin position="368"/>
        <end position="449"/>
    </location>
</feature>
<feature type="compositionally biased region" description="Basic and acidic residues" evidence="2">
    <location>
        <begin position="744"/>
        <end position="755"/>
    </location>
</feature>
<feature type="compositionally biased region" description="Polar residues" evidence="2">
    <location>
        <begin position="138"/>
        <end position="149"/>
    </location>
</feature>
<organism evidence="4 5">
    <name type="scientific">Testicularia cyperi</name>
    <dbReference type="NCBI Taxonomy" id="1882483"/>
    <lineage>
        <taxon>Eukaryota</taxon>
        <taxon>Fungi</taxon>
        <taxon>Dikarya</taxon>
        <taxon>Basidiomycota</taxon>
        <taxon>Ustilaginomycotina</taxon>
        <taxon>Ustilaginomycetes</taxon>
        <taxon>Ustilaginales</taxon>
        <taxon>Anthracoideaceae</taxon>
        <taxon>Testicularia</taxon>
    </lineage>
</organism>
<feature type="region of interest" description="Disordered" evidence="2">
    <location>
        <begin position="138"/>
        <end position="175"/>
    </location>
</feature>
<feature type="region of interest" description="Disordered" evidence="2">
    <location>
        <begin position="1"/>
        <end position="44"/>
    </location>
</feature>
<feature type="region of interest" description="Disordered" evidence="2">
    <location>
        <begin position="697"/>
        <end position="769"/>
    </location>
</feature>
<dbReference type="GO" id="GO:0008270">
    <property type="term" value="F:zinc ion binding"/>
    <property type="evidence" value="ECO:0007669"/>
    <property type="project" value="InterPro"/>
</dbReference>
<evidence type="ECO:0000256" key="1">
    <source>
        <dbReference type="ARBA" id="ARBA00023242"/>
    </source>
</evidence>
<dbReference type="GO" id="GO:0006351">
    <property type="term" value="P:DNA-templated transcription"/>
    <property type="evidence" value="ECO:0007669"/>
    <property type="project" value="InterPro"/>
</dbReference>
<evidence type="ECO:0000256" key="2">
    <source>
        <dbReference type="SAM" id="MobiDB-lite"/>
    </source>
</evidence>
<dbReference type="CDD" id="cd12148">
    <property type="entry name" value="fungal_TF_MHR"/>
    <property type="match status" value="1"/>
</dbReference>
<dbReference type="GO" id="GO:0003677">
    <property type="term" value="F:DNA binding"/>
    <property type="evidence" value="ECO:0007669"/>
    <property type="project" value="InterPro"/>
</dbReference>
<feature type="region of interest" description="Disordered" evidence="2">
    <location>
        <begin position="850"/>
        <end position="872"/>
    </location>
</feature>
<proteinExistence type="predicted"/>
<dbReference type="OrthoDB" id="2553063at2759"/>
<dbReference type="InterPro" id="IPR007219">
    <property type="entry name" value="XnlR_reg_dom"/>
</dbReference>
<keyword evidence="1" id="KW-0539">Nucleus</keyword>
<sequence length="872" mass="94204">MHPNCTAPLELRPQRQSIPGGLANTQAKPRLNTPSPTYARSSGKLKQLESHIEDFWTVEQPPPTGPSDTSMVSIAAAAPASSQARLSTHTYSPIVRHPSRTLTGSSPKKSNASAVASMNRCFSPSPCPQLDLTATHAFSHQHASSSTAAGPSRHASPAVHEPSSTTSPSDSASMMAMAPSAPNQVYANPFGQIRSAETLDSCSWSVLPTNAGPGSALSAPTLPSSAGRCLDALIPDEDGLAILQSYFDNVTWMLDSVDHTLLQETLEQAGRHGCAAIHPHRLACLFLAMALGDHFSCSLTVPNESSRTRTPSPQHSAPSWFSAASACLFTPCLQNNVVTAPTVDACAALHLMVAFMHLSGDAKLSSGVNNTIGLALRLAHSLGLDEGDAPGHPARLPAHRCPPETLRGSRTYRELLVQERFLALELARPQQVEVRLCRYDPLPQPLPFLPHDNVFGSAYSIHTFHRLKHRFSEFIAIVFEQACGPRRPSYPIILEVDDRIRRFESAAPAWLLLRNPLPADMGRYLDELEVGKVVRQRHSLVLLVHKLFFTLHRPYFFAYLRSSQHVDPVQRESNNQNGEGSQTSKMDAEARFEASFVATVNSATWITAMYSSILDSCPGVLKLPVLTQNAFSAAMVQVNALLHCPDHRLGDRVRADLVKNAKNLQIAAATQLCRLAQPASQIVHAFIDLVSPRGVRTMSPHVGSKSQHDGESATSVSGSQSRDGSEDVDSTSCASMPALMSRPTKRESSTSEYHAKSSNAPQRPDQNCSSVAQGCLLQPPLSMDDVSVGSCSSPGQLHANLDMELGSESHQPDRHSACTVGRKPAAQSQRRPDASVRVQASLESAWIVSESRVSGHGRSERRSAETVAVSRR</sequence>
<dbReference type="SMART" id="SM00906">
    <property type="entry name" value="Fungal_trans"/>
    <property type="match status" value="1"/>
</dbReference>
<feature type="compositionally biased region" description="Low complexity" evidence="2">
    <location>
        <begin position="162"/>
        <end position="175"/>
    </location>
</feature>
<evidence type="ECO:0000259" key="3">
    <source>
        <dbReference type="SMART" id="SM00906"/>
    </source>
</evidence>
<reference evidence="4 5" key="1">
    <citation type="journal article" date="2018" name="Mol. Biol. Evol.">
        <title>Broad Genomic Sampling Reveals a Smut Pathogenic Ancestry of the Fungal Clade Ustilaginomycotina.</title>
        <authorList>
            <person name="Kijpornyongpan T."/>
            <person name="Mondo S.J."/>
            <person name="Barry K."/>
            <person name="Sandor L."/>
            <person name="Lee J."/>
            <person name="Lipzen A."/>
            <person name="Pangilinan J."/>
            <person name="LaButti K."/>
            <person name="Hainaut M."/>
            <person name="Henrissat B."/>
            <person name="Grigoriev I.V."/>
            <person name="Spatafora J.W."/>
            <person name="Aime M.C."/>
        </authorList>
    </citation>
    <scope>NUCLEOTIDE SEQUENCE [LARGE SCALE GENOMIC DNA]</scope>
    <source>
        <strain evidence="4 5">MCA 3645</strain>
    </source>
</reference>
<dbReference type="EMBL" id="KZ819202">
    <property type="protein sequence ID" value="PWY97732.1"/>
    <property type="molecule type" value="Genomic_DNA"/>
</dbReference>
<feature type="compositionally biased region" description="Low complexity" evidence="2">
    <location>
        <begin position="77"/>
        <end position="87"/>
    </location>
</feature>
<feature type="compositionally biased region" description="Polar residues" evidence="2">
    <location>
        <begin position="23"/>
        <end position="40"/>
    </location>
</feature>
<protein>
    <recommendedName>
        <fullName evidence="3">Xylanolytic transcriptional activator regulatory domain-containing protein</fullName>
    </recommendedName>
</protein>
<feature type="compositionally biased region" description="Polar residues" evidence="2">
    <location>
        <begin position="712"/>
        <end position="722"/>
    </location>
</feature>
<evidence type="ECO:0000313" key="5">
    <source>
        <dbReference type="Proteomes" id="UP000246740"/>
    </source>
</evidence>
<feature type="region of interest" description="Disordered" evidence="2">
    <location>
        <begin position="77"/>
        <end position="111"/>
    </location>
</feature>
<evidence type="ECO:0000313" key="4">
    <source>
        <dbReference type="EMBL" id="PWY97732.1"/>
    </source>
</evidence>
<keyword evidence="5" id="KW-1185">Reference proteome</keyword>
<accession>A0A317XIU1</accession>
<feature type="region of interest" description="Disordered" evidence="2">
    <location>
        <begin position="806"/>
        <end position="836"/>
    </location>
</feature>
<feature type="compositionally biased region" description="Polar residues" evidence="2">
    <location>
        <begin position="100"/>
        <end position="111"/>
    </location>
</feature>
<gene>
    <name evidence="4" type="ORF">BCV70DRAFT_208291</name>
</gene>